<feature type="region of interest" description="Disordered" evidence="8">
    <location>
        <begin position="580"/>
        <end position="599"/>
    </location>
</feature>
<dbReference type="AlphaFoldDB" id="A0A0D7A0G4"/>
<dbReference type="PROSITE" id="PS51194">
    <property type="entry name" value="HELICASE_CTER"/>
    <property type="match status" value="1"/>
</dbReference>
<evidence type="ECO:0000256" key="5">
    <source>
        <dbReference type="ARBA" id="ARBA00023235"/>
    </source>
</evidence>
<evidence type="ECO:0000256" key="2">
    <source>
        <dbReference type="ARBA" id="ARBA00022741"/>
    </source>
</evidence>
<comment type="catalytic activity">
    <reaction evidence="6">
        <text>Couples ATP hydrolysis with the unwinding of duplex DNA by translocating in the 3'-5' direction.</text>
        <dbReference type="EC" id="5.6.2.4"/>
    </reaction>
</comment>
<feature type="domain" description="Helicase C-terminal" evidence="10">
    <location>
        <begin position="223"/>
        <end position="374"/>
    </location>
</feature>
<keyword evidence="11" id="KW-0378">Hydrolase</keyword>
<proteinExistence type="inferred from homology"/>
<keyword evidence="4" id="KW-0238">DNA-binding</keyword>
<dbReference type="SMART" id="SM00487">
    <property type="entry name" value="DEXDc"/>
    <property type="match status" value="1"/>
</dbReference>
<dbReference type="SUPFAM" id="SSF52540">
    <property type="entry name" value="P-loop containing nucleoside triphosphate hydrolases"/>
    <property type="match status" value="1"/>
</dbReference>
<dbReference type="GO" id="GO:0009378">
    <property type="term" value="F:four-way junction helicase activity"/>
    <property type="evidence" value="ECO:0007669"/>
    <property type="project" value="TreeGrafter"/>
</dbReference>
<dbReference type="GO" id="GO:0000724">
    <property type="term" value="P:double-strand break repair via homologous recombination"/>
    <property type="evidence" value="ECO:0007669"/>
    <property type="project" value="TreeGrafter"/>
</dbReference>
<dbReference type="SMART" id="SM00490">
    <property type="entry name" value="HELICc"/>
    <property type="match status" value="1"/>
</dbReference>
<evidence type="ECO:0000313" key="11">
    <source>
        <dbReference type="EMBL" id="KIY43270.1"/>
    </source>
</evidence>
<dbReference type="InterPro" id="IPR001650">
    <property type="entry name" value="Helicase_C-like"/>
</dbReference>
<comment type="similarity">
    <text evidence="1">Belongs to the helicase family. RecQ subfamily.</text>
</comment>
<dbReference type="Pfam" id="PF00270">
    <property type="entry name" value="DEAD"/>
    <property type="match status" value="1"/>
</dbReference>
<keyword evidence="2" id="KW-0547">Nucleotide-binding</keyword>
<dbReference type="PROSITE" id="PS51192">
    <property type="entry name" value="HELICASE_ATP_BIND_1"/>
    <property type="match status" value="1"/>
</dbReference>
<keyword evidence="3" id="KW-0067">ATP-binding</keyword>
<dbReference type="PANTHER" id="PTHR13710">
    <property type="entry name" value="DNA HELICASE RECQ FAMILY MEMBER"/>
    <property type="match status" value="1"/>
</dbReference>
<evidence type="ECO:0000256" key="7">
    <source>
        <dbReference type="ARBA" id="ARBA00034808"/>
    </source>
</evidence>
<dbReference type="GO" id="GO:0005737">
    <property type="term" value="C:cytoplasm"/>
    <property type="evidence" value="ECO:0007669"/>
    <property type="project" value="TreeGrafter"/>
</dbReference>
<dbReference type="GO" id="GO:0003677">
    <property type="term" value="F:DNA binding"/>
    <property type="evidence" value="ECO:0007669"/>
    <property type="project" value="UniProtKB-KW"/>
</dbReference>
<keyword evidence="12" id="KW-1185">Reference proteome</keyword>
<evidence type="ECO:0000256" key="4">
    <source>
        <dbReference type="ARBA" id="ARBA00023125"/>
    </source>
</evidence>
<dbReference type="InterPro" id="IPR027417">
    <property type="entry name" value="P-loop_NTPase"/>
</dbReference>
<dbReference type="InterPro" id="IPR014001">
    <property type="entry name" value="Helicase_ATP-bd"/>
</dbReference>
<accession>A0A0D7A0G4</accession>
<gene>
    <name evidence="11" type="ORF">FISHEDRAFT_68151</name>
</gene>
<evidence type="ECO:0000259" key="10">
    <source>
        <dbReference type="PROSITE" id="PS51194"/>
    </source>
</evidence>
<protein>
    <recommendedName>
        <fullName evidence="7">DNA 3'-5' helicase</fullName>
        <ecNumber evidence="7">5.6.2.4</ecNumber>
    </recommendedName>
</protein>
<dbReference type="PANTHER" id="PTHR13710:SF105">
    <property type="entry name" value="ATP-DEPENDENT DNA HELICASE Q1"/>
    <property type="match status" value="1"/>
</dbReference>
<keyword evidence="5" id="KW-0413">Isomerase</keyword>
<dbReference type="EC" id="5.6.2.4" evidence="7"/>
<organism evidence="11 12">
    <name type="scientific">Fistulina hepatica ATCC 64428</name>
    <dbReference type="NCBI Taxonomy" id="1128425"/>
    <lineage>
        <taxon>Eukaryota</taxon>
        <taxon>Fungi</taxon>
        <taxon>Dikarya</taxon>
        <taxon>Basidiomycota</taxon>
        <taxon>Agaricomycotina</taxon>
        <taxon>Agaricomycetes</taxon>
        <taxon>Agaricomycetidae</taxon>
        <taxon>Agaricales</taxon>
        <taxon>Fistulinaceae</taxon>
        <taxon>Fistulina</taxon>
    </lineage>
</organism>
<dbReference type="EMBL" id="KN882111">
    <property type="protein sequence ID" value="KIY43270.1"/>
    <property type="molecule type" value="Genomic_DNA"/>
</dbReference>
<dbReference type="InterPro" id="IPR011545">
    <property type="entry name" value="DEAD/DEAH_box_helicase_dom"/>
</dbReference>
<evidence type="ECO:0000256" key="6">
    <source>
        <dbReference type="ARBA" id="ARBA00034617"/>
    </source>
</evidence>
<evidence type="ECO:0000256" key="1">
    <source>
        <dbReference type="ARBA" id="ARBA00005446"/>
    </source>
</evidence>
<evidence type="ECO:0000259" key="9">
    <source>
        <dbReference type="PROSITE" id="PS51192"/>
    </source>
</evidence>
<dbReference type="GO" id="GO:0016787">
    <property type="term" value="F:hydrolase activity"/>
    <property type="evidence" value="ECO:0007669"/>
    <property type="project" value="UniProtKB-KW"/>
</dbReference>
<dbReference type="Gene3D" id="3.40.50.300">
    <property type="entry name" value="P-loop containing nucleotide triphosphate hydrolases"/>
    <property type="match status" value="2"/>
</dbReference>
<name>A0A0D7A0G4_9AGAR</name>
<sequence length="735" mass="82031">MRAVQAQLEGRDCIVHAGTGWGKTMVVAGPHFHNAAKDRTTLLISPLIALQDEQVSTFQDEFGLEAIAINSSHHGCTDENLQNCRVLVLTTVSRYWSSHIVVISPEMLLHKKFVEQALKIPEFQQRVLSVVVDEAHIIAYWGADFRKQYSQLHTIRAFLPPETPFAALSATLSRNVRANVLSTLQIIEGTYEDVNVGNDRENVSLVVRAMHHPMNTYADLDFVIPRAMDNPTSIPKTFIYCDNVAAATEMETYLNSRLLEQYQNTGLICPYNAKFLQEYRSAAMEQFKKGLIRVLICTDAAGMGCNIPDIDVVIQWKLPNSVSQLLQRAGRAARLCSRTGIAILLVERTAYTIDIFTPSAALASSTVTRKKKTSQPTGGASVSKKTTAEMKAYALCHGVARGGPDPVQDTIYIREEPPLDMEILDLDGAAGLYAFVQTTGCRRKVLKTIYNNTDIVPTAPCCDLCDPRLLDRARPGASSRALRQPQIRRGLPHLPTVKRLGLWRKEIYERDFSHHMFAEDAFLRDDTIELLASVGPINDDAAVVPRLRTLLESQWAWYSRYGEELFNLLGTLDIVTVSKPSRRGEKRTADDAQLDPPPQRLKADRISIETRSQYQGDVLDSLFNTTRARIQPTQWINNGGPSCSTSSTSSAFDTMSAGRATTYQMTDAPLALPPPSTSLVSPLPRPLAPVQPPPLFRWANHWHLHHSLRWHLQWHLQAVGEVVLRVVAEHRGIHL</sequence>
<dbReference type="GO" id="GO:0043138">
    <property type="term" value="F:3'-5' DNA helicase activity"/>
    <property type="evidence" value="ECO:0007669"/>
    <property type="project" value="UniProtKB-EC"/>
</dbReference>
<evidence type="ECO:0000256" key="3">
    <source>
        <dbReference type="ARBA" id="ARBA00022840"/>
    </source>
</evidence>
<reference evidence="11 12" key="1">
    <citation type="journal article" date="2015" name="Fungal Genet. Biol.">
        <title>Evolution of novel wood decay mechanisms in Agaricales revealed by the genome sequences of Fistulina hepatica and Cylindrobasidium torrendii.</title>
        <authorList>
            <person name="Floudas D."/>
            <person name="Held B.W."/>
            <person name="Riley R."/>
            <person name="Nagy L.G."/>
            <person name="Koehler G."/>
            <person name="Ransdell A.S."/>
            <person name="Younus H."/>
            <person name="Chow J."/>
            <person name="Chiniquy J."/>
            <person name="Lipzen A."/>
            <person name="Tritt A."/>
            <person name="Sun H."/>
            <person name="Haridas S."/>
            <person name="LaButti K."/>
            <person name="Ohm R.A."/>
            <person name="Kues U."/>
            <person name="Blanchette R.A."/>
            <person name="Grigoriev I.V."/>
            <person name="Minto R.E."/>
            <person name="Hibbett D.S."/>
        </authorList>
    </citation>
    <scope>NUCLEOTIDE SEQUENCE [LARGE SCALE GENOMIC DNA]</scope>
    <source>
        <strain evidence="11 12">ATCC 64428</strain>
    </source>
</reference>
<evidence type="ECO:0000256" key="8">
    <source>
        <dbReference type="SAM" id="MobiDB-lite"/>
    </source>
</evidence>
<dbReference type="GO" id="GO:0005524">
    <property type="term" value="F:ATP binding"/>
    <property type="evidence" value="ECO:0007669"/>
    <property type="project" value="UniProtKB-KW"/>
</dbReference>
<evidence type="ECO:0000313" key="12">
    <source>
        <dbReference type="Proteomes" id="UP000054144"/>
    </source>
</evidence>
<dbReference type="OrthoDB" id="10261556at2759"/>
<dbReference type="Pfam" id="PF00271">
    <property type="entry name" value="Helicase_C"/>
    <property type="match status" value="1"/>
</dbReference>
<dbReference type="GO" id="GO:0005694">
    <property type="term" value="C:chromosome"/>
    <property type="evidence" value="ECO:0007669"/>
    <property type="project" value="TreeGrafter"/>
</dbReference>
<dbReference type="Proteomes" id="UP000054144">
    <property type="component" value="Unassembled WGS sequence"/>
</dbReference>
<feature type="domain" description="Helicase ATP-binding" evidence="9">
    <location>
        <begin position="4"/>
        <end position="190"/>
    </location>
</feature>